<gene>
    <name evidence="7" type="ORF">MFMK1_002983</name>
</gene>
<dbReference type="RefSeq" id="WP_366922521.1">
    <property type="nucleotide sequence ID" value="NZ_CP121694.1"/>
</dbReference>
<evidence type="ECO:0000313" key="7">
    <source>
        <dbReference type="EMBL" id="WRO23134.1"/>
    </source>
</evidence>
<dbReference type="SUPFAM" id="SSF46626">
    <property type="entry name" value="Cytochrome c"/>
    <property type="match status" value="2"/>
</dbReference>
<dbReference type="InterPro" id="IPR009056">
    <property type="entry name" value="Cyt_c-like_dom"/>
</dbReference>
<dbReference type="EMBL" id="CP121694">
    <property type="protein sequence ID" value="WRO23134.1"/>
    <property type="molecule type" value="Genomic_DNA"/>
</dbReference>
<evidence type="ECO:0000259" key="6">
    <source>
        <dbReference type="PROSITE" id="PS51007"/>
    </source>
</evidence>
<dbReference type="PANTHER" id="PTHR33546">
    <property type="entry name" value="LARGE, MULTIFUNCTIONAL SECRETED PROTEIN-RELATED"/>
    <property type="match status" value="1"/>
</dbReference>
<sequence>MASSRTHRNLFIVVSLLSLTVFIFLTIDSLQHIQASSPPLTVSVVEGKKVWQRENCINCHTILGNGAYFAPDLTKEASKRSSDWLMKFLQNPDAVMPGTAMSSVQLDAADAENVVRFLEWVNEVDTNDWPPEAIMSSDSSSTRTGQEQEGSGADSGKGSGLDGKNIFLTAGCTNCHTVDDRGGNVGPDLSHIGGKRSDKYLRNIISSPGSVIPGSIMPAADLSEEKLDALVNYLVTLK</sequence>
<feature type="compositionally biased region" description="Polar residues" evidence="5">
    <location>
        <begin position="136"/>
        <end position="149"/>
    </location>
</feature>
<evidence type="ECO:0000313" key="8">
    <source>
        <dbReference type="Proteomes" id="UP001329915"/>
    </source>
</evidence>
<dbReference type="InterPro" id="IPR036909">
    <property type="entry name" value="Cyt_c-like_dom_sf"/>
</dbReference>
<reference evidence="7 8" key="1">
    <citation type="submission" date="2023-04" db="EMBL/GenBank/DDBJ databases">
        <authorList>
            <person name="Hsu D."/>
        </authorList>
    </citation>
    <scope>NUCLEOTIDE SEQUENCE [LARGE SCALE GENOMIC DNA]</scope>
    <source>
        <strain evidence="7 8">MK1</strain>
    </source>
</reference>
<keyword evidence="2 4" id="KW-0479">Metal-binding</keyword>
<dbReference type="Proteomes" id="UP001329915">
    <property type="component" value="Chromosome"/>
</dbReference>
<evidence type="ECO:0000256" key="2">
    <source>
        <dbReference type="ARBA" id="ARBA00022723"/>
    </source>
</evidence>
<feature type="domain" description="Cytochrome c" evidence="6">
    <location>
        <begin position="158"/>
        <end position="238"/>
    </location>
</feature>
<feature type="region of interest" description="Disordered" evidence="5">
    <location>
        <begin position="128"/>
        <end position="160"/>
    </location>
</feature>
<dbReference type="KEGG" id="dbc:MFMK1_002983"/>
<dbReference type="Gene3D" id="1.10.760.10">
    <property type="entry name" value="Cytochrome c-like domain"/>
    <property type="match status" value="2"/>
</dbReference>
<accession>A0AAU0UTF2</accession>
<evidence type="ECO:0000256" key="1">
    <source>
        <dbReference type="ARBA" id="ARBA00022617"/>
    </source>
</evidence>
<dbReference type="GO" id="GO:0009055">
    <property type="term" value="F:electron transfer activity"/>
    <property type="evidence" value="ECO:0007669"/>
    <property type="project" value="InterPro"/>
</dbReference>
<feature type="domain" description="Cytochrome c" evidence="6">
    <location>
        <begin position="42"/>
        <end position="122"/>
    </location>
</feature>
<evidence type="ECO:0000256" key="3">
    <source>
        <dbReference type="ARBA" id="ARBA00023004"/>
    </source>
</evidence>
<dbReference type="AlphaFoldDB" id="A0AAU0UTF2"/>
<keyword evidence="1 4" id="KW-0349">Heme</keyword>
<proteinExistence type="predicted"/>
<dbReference type="PANTHER" id="PTHR33546:SF1">
    <property type="entry name" value="LARGE, MULTIFUNCTIONAL SECRETED PROTEIN"/>
    <property type="match status" value="1"/>
</dbReference>
<name>A0AAU0UTF2_9FIRM</name>
<organism evidence="7 8">
    <name type="scientific">Metallumcola ferriviriculae</name>
    <dbReference type="NCBI Taxonomy" id="3039180"/>
    <lineage>
        <taxon>Bacteria</taxon>
        <taxon>Bacillati</taxon>
        <taxon>Bacillota</taxon>
        <taxon>Clostridia</taxon>
        <taxon>Neomoorellales</taxon>
        <taxon>Desulfitibacteraceae</taxon>
        <taxon>Metallumcola</taxon>
    </lineage>
</organism>
<dbReference type="PROSITE" id="PS51007">
    <property type="entry name" value="CYTC"/>
    <property type="match status" value="2"/>
</dbReference>
<keyword evidence="3 4" id="KW-0408">Iron</keyword>
<evidence type="ECO:0000256" key="4">
    <source>
        <dbReference type="PROSITE-ProRule" id="PRU00433"/>
    </source>
</evidence>
<dbReference type="GO" id="GO:0046872">
    <property type="term" value="F:metal ion binding"/>
    <property type="evidence" value="ECO:0007669"/>
    <property type="project" value="UniProtKB-KW"/>
</dbReference>
<dbReference type="Pfam" id="PF00034">
    <property type="entry name" value="Cytochrom_C"/>
    <property type="match status" value="2"/>
</dbReference>
<keyword evidence="8" id="KW-1185">Reference proteome</keyword>
<dbReference type="GO" id="GO:0020037">
    <property type="term" value="F:heme binding"/>
    <property type="evidence" value="ECO:0007669"/>
    <property type="project" value="InterPro"/>
</dbReference>
<evidence type="ECO:0000256" key="5">
    <source>
        <dbReference type="SAM" id="MobiDB-lite"/>
    </source>
</evidence>
<protein>
    <submittedName>
        <fullName evidence="7">C-type cytochrome</fullName>
    </submittedName>
</protein>